<reference evidence="15" key="2">
    <citation type="journal article" date="2021" name="Genome Biol. Evol.">
        <title>Developing a high-quality reference genome for a parasitic bivalve with doubly uniparental inheritance (Bivalvia: Unionida).</title>
        <authorList>
            <person name="Smith C.H."/>
        </authorList>
    </citation>
    <scope>NUCLEOTIDE SEQUENCE</scope>
    <source>
        <strain evidence="15">CHS0354</strain>
        <tissue evidence="15">Mantle</tissue>
    </source>
</reference>
<dbReference type="Gene3D" id="1.10.10.10">
    <property type="entry name" value="Winged helix-like DNA-binding domain superfamily/Winged helix DNA-binding domain"/>
    <property type="match status" value="1"/>
</dbReference>
<feature type="region of interest" description="Disordered" evidence="13">
    <location>
        <begin position="1"/>
        <end position="20"/>
    </location>
</feature>
<evidence type="ECO:0000256" key="12">
    <source>
        <dbReference type="PROSITE-ProRule" id="PRU00089"/>
    </source>
</evidence>
<evidence type="ECO:0000256" key="11">
    <source>
        <dbReference type="ARBA" id="ARBA00039893"/>
    </source>
</evidence>
<dbReference type="PRINTS" id="PR00053">
    <property type="entry name" value="FORKHEAD"/>
</dbReference>
<accession>A0AAE0RPK0</accession>
<dbReference type="PANTHER" id="PTHR45767:SF2">
    <property type="entry name" value="FORKHEAD BOX PROTEIN O"/>
    <property type="match status" value="1"/>
</dbReference>
<keyword evidence="4" id="KW-0963">Cytoplasm</keyword>
<evidence type="ECO:0000256" key="2">
    <source>
        <dbReference type="ARBA" id="ARBA00004496"/>
    </source>
</evidence>
<reference evidence="15" key="3">
    <citation type="submission" date="2023-05" db="EMBL/GenBank/DDBJ databases">
        <authorList>
            <person name="Smith C.H."/>
        </authorList>
    </citation>
    <scope>NUCLEOTIDE SEQUENCE</scope>
    <source>
        <strain evidence="15">CHS0354</strain>
        <tissue evidence="15">Mantle</tissue>
    </source>
</reference>
<dbReference type="PROSITE" id="PS50039">
    <property type="entry name" value="FORK_HEAD_3"/>
    <property type="match status" value="1"/>
</dbReference>
<proteinExistence type="predicted"/>
<evidence type="ECO:0000259" key="14">
    <source>
        <dbReference type="PROSITE" id="PS50039"/>
    </source>
</evidence>
<dbReference type="SMART" id="SM00339">
    <property type="entry name" value="FH"/>
    <property type="match status" value="1"/>
</dbReference>
<evidence type="ECO:0000256" key="13">
    <source>
        <dbReference type="SAM" id="MobiDB-lite"/>
    </source>
</evidence>
<evidence type="ECO:0000313" key="16">
    <source>
        <dbReference type="Proteomes" id="UP001195483"/>
    </source>
</evidence>
<dbReference type="InterPro" id="IPR036390">
    <property type="entry name" value="WH_DNA-bd_sf"/>
</dbReference>
<dbReference type="AlphaFoldDB" id="A0AAE0RPK0"/>
<organism evidence="15 16">
    <name type="scientific">Potamilus streckersoni</name>
    <dbReference type="NCBI Taxonomy" id="2493646"/>
    <lineage>
        <taxon>Eukaryota</taxon>
        <taxon>Metazoa</taxon>
        <taxon>Spiralia</taxon>
        <taxon>Lophotrochozoa</taxon>
        <taxon>Mollusca</taxon>
        <taxon>Bivalvia</taxon>
        <taxon>Autobranchia</taxon>
        <taxon>Heteroconchia</taxon>
        <taxon>Palaeoheterodonta</taxon>
        <taxon>Unionida</taxon>
        <taxon>Unionoidea</taxon>
        <taxon>Unionidae</taxon>
        <taxon>Ambleminae</taxon>
        <taxon>Lampsilini</taxon>
        <taxon>Potamilus</taxon>
    </lineage>
</organism>
<keyword evidence="6" id="KW-0341">Growth regulation</keyword>
<evidence type="ECO:0000256" key="3">
    <source>
        <dbReference type="ARBA" id="ARBA00022473"/>
    </source>
</evidence>
<dbReference type="EMBL" id="JAEAOA010000424">
    <property type="protein sequence ID" value="KAK3576955.1"/>
    <property type="molecule type" value="Genomic_DNA"/>
</dbReference>
<evidence type="ECO:0000256" key="7">
    <source>
        <dbReference type="ARBA" id="ARBA00023015"/>
    </source>
</evidence>
<keyword evidence="10 12" id="KW-0539">Nucleus</keyword>
<dbReference type="InterPro" id="IPR036388">
    <property type="entry name" value="WH-like_DNA-bd_sf"/>
</dbReference>
<evidence type="ECO:0000313" key="15">
    <source>
        <dbReference type="EMBL" id="KAK3576955.1"/>
    </source>
</evidence>
<dbReference type="GO" id="GO:0000981">
    <property type="term" value="F:DNA-binding transcription factor activity, RNA polymerase II-specific"/>
    <property type="evidence" value="ECO:0007669"/>
    <property type="project" value="TreeGrafter"/>
</dbReference>
<evidence type="ECO:0000256" key="9">
    <source>
        <dbReference type="ARBA" id="ARBA00023163"/>
    </source>
</evidence>
<feature type="region of interest" description="Disordered" evidence="13">
    <location>
        <begin position="384"/>
        <end position="458"/>
    </location>
</feature>
<dbReference type="PROSITE" id="PS00658">
    <property type="entry name" value="FORK_HEAD_2"/>
    <property type="match status" value="1"/>
</dbReference>
<keyword evidence="9" id="KW-0804">Transcription</keyword>
<keyword evidence="3" id="KW-0217">Developmental protein</keyword>
<dbReference type="Proteomes" id="UP001195483">
    <property type="component" value="Unassembled WGS sequence"/>
</dbReference>
<keyword evidence="16" id="KW-1185">Reference proteome</keyword>
<dbReference type="InterPro" id="IPR030456">
    <property type="entry name" value="TF_fork_head_CS_2"/>
</dbReference>
<comment type="caution">
    <text evidence="15">The sequence shown here is derived from an EMBL/GenBank/DDBJ whole genome shotgun (WGS) entry which is preliminary data.</text>
</comment>
<protein>
    <recommendedName>
        <fullName evidence="11">Forkhead box protein O</fullName>
    </recommendedName>
</protein>
<feature type="domain" description="Fork-head" evidence="14">
    <location>
        <begin position="68"/>
        <end position="174"/>
    </location>
</feature>
<dbReference type="FunFam" id="1.10.10.10:FF:000032">
    <property type="entry name" value="Forkhead box protein O4"/>
    <property type="match status" value="1"/>
</dbReference>
<evidence type="ECO:0000256" key="5">
    <source>
        <dbReference type="ARBA" id="ARBA00022553"/>
    </source>
</evidence>
<evidence type="ECO:0000256" key="10">
    <source>
        <dbReference type="ARBA" id="ARBA00023242"/>
    </source>
</evidence>
<feature type="compositionally biased region" description="Low complexity" evidence="13">
    <location>
        <begin position="449"/>
        <end position="458"/>
    </location>
</feature>
<dbReference type="GO" id="GO:0005737">
    <property type="term" value="C:cytoplasm"/>
    <property type="evidence" value="ECO:0007669"/>
    <property type="project" value="UniProtKB-SubCell"/>
</dbReference>
<feature type="compositionally biased region" description="Low complexity" evidence="13">
    <location>
        <begin position="389"/>
        <end position="406"/>
    </location>
</feature>
<dbReference type="Pfam" id="PF00250">
    <property type="entry name" value="Forkhead"/>
    <property type="match status" value="1"/>
</dbReference>
<dbReference type="GO" id="GO:0005634">
    <property type="term" value="C:nucleus"/>
    <property type="evidence" value="ECO:0007669"/>
    <property type="project" value="UniProtKB-SubCell"/>
</dbReference>
<keyword evidence="7" id="KW-0805">Transcription regulation</keyword>
<evidence type="ECO:0000256" key="8">
    <source>
        <dbReference type="ARBA" id="ARBA00023125"/>
    </source>
</evidence>
<evidence type="ECO:0000256" key="4">
    <source>
        <dbReference type="ARBA" id="ARBA00022490"/>
    </source>
</evidence>
<sequence length="629" mass="69605">MDAQAEIDPNFEPQIRARSNTWPCRPREDIEAQSSPASIPDETITAIDGFIKESLGINKKTSSRRNAWGNLSYADLITKAIQSSPDQRLTLSQIYDWMVQNVPYFKDKGDNTSSAGWKNSIRHNLSLHSRFMRIQNEGTGKSSWWVINPDAKPGKAPRRRAGSMETKSYEKKRGRIKKRVEALHSQAHENNNSMSNDDFLESPLHTYQLSPEFRPRASSNASSCGRLSPIQAGIEPDLHDNQVPPMSPIPWGSELEGNFNGSETCNFTEDLVETFMKLGDSGGLSADTDVEMLGSNIKQEHMSGGTIGQYSNQSGYDDSYGTICPPSYSEHVQQHQQNQQKTSVMNLEQMSIQNNYSNLSISGAMGMYGDPIYQERMTGQQSPLMNRISNPQQSSQQVVSPGRSPQISPSGYPSPGGYAQQRPQSAQSNKQLSPQPHKQQYGAGSASGQSTPPQTSQSILQRCLEAPNDSLLRAALTQKVSPSSTPYQQQQNQTRHQQYTTLTPVQYTSAQVTNTGMNQGSMTNSGISRGPSNNINSTLQHNMMSQNMMNGPTSQQHISSSHDQFFNDQAVSTSSAFAEIDTENLLPLPDYEVEQMLQQELSMEETLDFNFDSVNSGNATSSNSQNLVR</sequence>
<dbReference type="CDD" id="cd20032">
    <property type="entry name" value="FH_FOXO"/>
    <property type="match status" value="1"/>
</dbReference>
<dbReference type="SUPFAM" id="SSF46785">
    <property type="entry name" value="Winged helix' DNA-binding domain"/>
    <property type="match status" value="1"/>
</dbReference>
<comment type="subcellular location">
    <subcellularLocation>
        <location evidence="2">Cytoplasm</location>
    </subcellularLocation>
    <subcellularLocation>
        <location evidence="1 12">Nucleus</location>
    </subcellularLocation>
</comment>
<keyword evidence="8 12" id="KW-0238">DNA-binding</keyword>
<dbReference type="GO" id="GO:0000978">
    <property type="term" value="F:RNA polymerase II cis-regulatory region sequence-specific DNA binding"/>
    <property type="evidence" value="ECO:0007669"/>
    <property type="project" value="TreeGrafter"/>
</dbReference>
<feature type="compositionally biased region" description="Polar residues" evidence="13">
    <location>
        <begin position="421"/>
        <end position="438"/>
    </location>
</feature>
<feature type="region of interest" description="Disordered" evidence="13">
    <location>
        <begin position="145"/>
        <end position="176"/>
    </location>
</feature>
<dbReference type="InterPro" id="IPR001766">
    <property type="entry name" value="Fork_head_dom"/>
</dbReference>
<evidence type="ECO:0000256" key="1">
    <source>
        <dbReference type="ARBA" id="ARBA00004123"/>
    </source>
</evidence>
<dbReference type="PANTHER" id="PTHR45767">
    <property type="entry name" value="FORKHEAD BOX PROTEIN O"/>
    <property type="match status" value="1"/>
</dbReference>
<keyword evidence="5" id="KW-0597">Phosphoprotein</keyword>
<name>A0AAE0RPK0_9BIVA</name>
<feature type="DNA-binding region" description="Fork-head" evidence="12">
    <location>
        <begin position="68"/>
        <end position="174"/>
    </location>
</feature>
<evidence type="ECO:0000256" key="6">
    <source>
        <dbReference type="ARBA" id="ARBA00022604"/>
    </source>
</evidence>
<reference evidence="15" key="1">
    <citation type="journal article" date="2021" name="Genome Biol. Evol.">
        <title>A High-Quality Reference Genome for a Parasitic Bivalve with Doubly Uniparental Inheritance (Bivalvia: Unionida).</title>
        <authorList>
            <person name="Smith C.H."/>
        </authorList>
    </citation>
    <scope>NUCLEOTIDE SEQUENCE</scope>
    <source>
        <strain evidence="15">CHS0354</strain>
    </source>
</reference>
<gene>
    <name evidence="15" type="ORF">CHS0354_005960</name>
</gene>